<sequence length="404" mass="43841">MCTDVNFRDEGQSLRQMIIGFRRRLHRTPELSGSEFETCRFIRSVLAEHGLPAADHFPQPATVVTITGEYSGPVVALRADIDALPIQEENQVDYCSVNNGVMHACGHDAHTAMLLGAAILLGRHRKSLRGSVKLIFQPSEEAAPSGAKALLELGVLERPKVDVIFAHHVQSHIACGQIGVYEGAFMAAADNFRLIVHGKSCHAAHPQRGVDAIWVSSQIITAFQSLISRFTLPVAPAVLSICTISGGTRPNIIADTVTMYGTLRTLERDVREDLISKMHKISSAIAEGYGAACELEITPGYPAVCNDKSACAIMRGASEKILGRDHIAPIQYPSTGSEDFAWYQQSCRGVISNLGCGNPEKGLTSSIHTPTFDIDENCLPLGAAILAQCAWDYMDQSSYKFHEP</sequence>
<dbReference type="Pfam" id="PF01546">
    <property type="entry name" value="Peptidase_M20"/>
    <property type="match status" value="1"/>
</dbReference>
<comment type="caution">
    <text evidence="2">The sequence shown here is derived from an EMBL/GenBank/DDBJ whole genome shotgun (WGS) entry which is preliminary data.</text>
</comment>
<proteinExistence type="predicted"/>
<protein>
    <submittedName>
        <fullName evidence="2">Amidohydrolase</fullName>
    </submittedName>
</protein>
<dbReference type="PANTHER" id="PTHR11014:SF63">
    <property type="entry name" value="METALLOPEPTIDASE, PUTATIVE (AFU_ORTHOLOGUE AFUA_6G09600)-RELATED"/>
    <property type="match status" value="1"/>
</dbReference>
<keyword evidence="3" id="KW-1185">Reference proteome</keyword>
<name>A0ABS6F9Y7_9FIRM</name>
<dbReference type="Pfam" id="PF07687">
    <property type="entry name" value="M20_dimer"/>
    <property type="match status" value="1"/>
</dbReference>
<dbReference type="InterPro" id="IPR002933">
    <property type="entry name" value="Peptidase_M20"/>
</dbReference>
<dbReference type="PIRSF" id="PIRSF005962">
    <property type="entry name" value="Pept_M20D_amidohydro"/>
    <property type="match status" value="1"/>
</dbReference>
<gene>
    <name evidence="2" type="ORF">KQI82_09345</name>
</gene>
<reference evidence="2 3" key="1">
    <citation type="submission" date="2021-06" db="EMBL/GenBank/DDBJ databases">
        <authorList>
            <person name="Sun Q."/>
            <person name="Li D."/>
        </authorList>
    </citation>
    <scope>NUCLEOTIDE SEQUENCE [LARGE SCALE GENOMIC DNA]</scope>
    <source>
        <strain evidence="2 3">MSJ-2</strain>
    </source>
</reference>
<dbReference type="InterPro" id="IPR011650">
    <property type="entry name" value="Peptidase_M20_dimer"/>
</dbReference>
<organism evidence="2 3">
    <name type="scientific">Dysosmobacter acutus</name>
    <dbReference type="NCBI Taxonomy" id="2841504"/>
    <lineage>
        <taxon>Bacteria</taxon>
        <taxon>Bacillati</taxon>
        <taxon>Bacillota</taxon>
        <taxon>Clostridia</taxon>
        <taxon>Eubacteriales</taxon>
        <taxon>Oscillospiraceae</taxon>
        <taxon>Dysosmobacter</taxon>
    </lineage>
</organism>
<evidence type="ECO:0000313" key="3">
    <source>
        <dbReference type="Proteomes" id="UP000787672"/>
    </source>
</evidence>
<evidence type="ECO:0000259" key="1">
    <source>
        <dbReference type="Pfam" id="PF07687"/>
    </source>
</evidence>
<dbReference type="CDD" id="cd03886">
    <property type="entry name" value="M20_Acy1"/>
    <property type="match status" value="1"/>
</dbReference>
<dbReference type="Proteomes" id="UP000787672">
    <property type="component" value="Unassembled WGS sequence"/>
</dbReference>
<dbReference type="RefSeq" id="WP_216632503.1">
    <property type="nucleotide sequence ID" value="NZ_JAHLQN010000001.1"/>
</dbReference>
<dbReference type="NCBIfam" id="TIGR01891">
    <property type="entry name" value="amidohydrolases"/>
    <property type="match status" value="1"/>
</dbReference>
<dbReference type="EMBL" id="JAHLQN010000001">
    <property type="protein sequence ID" value="MBU5627109.1"/>
    <property type="molecule type" value="Genomic_DNA"/>
</dbReference>
<feature type="domain" description="Peptidase M20 dimerisation" evidence="1">
    <location>
        <begin position="191"/>
        <end position="287"/>
    </location>
</feature>
<evidence type="ECO:0000313" key="2">
    <source>
        <dbReference type="EMBL" id="MBU5627109.1"/>
    </source>
</evidence>
<dbReference type="PANTHER" id="PTHR11014">
    <property type="entry name" value="PEPTIDASE M20 FAMILY MEMBER"/>
    <property type="match status" value="1"/>
</dbReference>
<dbReference type="InterPro" id="IPR017439">
    <property type="entry name" value="Amidohydrolase"/>
</dbReference>
<accession>A0ABS6F9Y7</accession>